<reference evidence="2 3" key="1">
    <citation type="journal article" date="2020" name="Cell Host Microbe">
        <title>Functional and Genomic Variation between Human-Derived Isolates of Lachnospiraceae Reveals Inter- and Intra-Species Diversity.</title>
        <authorList>
            <person name="Sorbara M.T."/>
            <person name="Littmann E.R."/>
            <person name="Fontana E."/>
            <person name="Moody T.U."/>
            <person name="Kohout C.E."/>
            <person name="Gjonbalaj M."/>
            <person name="Eaton V."/>
            <person name="Seok R."/>
            <person name="Leiner I.M."/>
            <person name="Pamer E.G."/>
        </authorList>
    </citation>
    <scope>NUCLEOTIDE SEQUENCE [LARGE SCALE GENOMIC DNA]</scope>
    <source>
        <strain evidence="2 3">MSK.1.17</strain>
    </source>
</reference>
<keyword evidence="1" id="KW-0472">Membrane</keyword>
<dbReference type="Proteomes" id="UP000669239">
    <property type="component" value="Unassembled WGS sequence"/>
</dbReference>
<gene>
    <name evidence="2" type="ORF">G5B36_26485</name>
</gene>
<sequence>MESGYSLADIAAATGNGNNRNGDGMWGDWIWIIVLFLFAGGGWGNGFGGNGANGAGLQGLATRADINEGFALNGIENGIRGIQQGICDSTYALNNTITSGFNGVDRSLCQMGYQLQDCCCQTQRAIDGVNYNLATQSCDTRNTIQNATRDLLDNNNSNTRAILDFLTQDKISSLQAENQTLRFQASQTAQNGFIDAVGNTIVAQLRQPQPVPAYTVPAPYPYASNCGCGCNTGCGC</sequence>
<comment type="caution">
    <text evidence="2">The sequence shown here is derived from an EMBL/GenBank/DDBJ whole genome shotgun (WGS) entry which is preliminary data.</text>
</comment>
<name>A0ABX2HRX0_9FIRM</name>
<keyword evidence="3" id="KW-1185">Reference proteome</keyword>
<evidence type="ECO:0000313" key="2">
    <source>
        <dbReference type="EMBL" id="NSJ52204.1"/>
    </source>
</evidence>
<dbReference type="EMBL" id="JAAITT010000061">
    <property type="protein sequence ID" value="NSJ52204.1"/>
    <property type="molecule type" value="Genomic_DNA"/>
</dbReference>
<feature type="transmembrane region" description="Helical" evidence="1">
    <location>
        <begin position="29"/>
        <end position="48"/>
    </location>
</feature>
<dbReference type="RefSeq" id="WP_002578997.1">
    <property type="nucleotide sequence ID" value="NZ_JAAITT010000061.1"/>
</dbReference>
<keyword evidence="1" id="KW-0812">Transmembrane</keyword>
<evidence type="ECO:0000313" key="3">
    <source>
        <dbReference type="Proteomes" id="UP000669239"/>
    </source>
</evidence>
<organism evidence="2 3">
    <name type="scientific">Enterocloster aldenensis</name>
    <dbReference type="NCBI Taxonomy" id="358742"/>
    <lineage>
        <taxon>Bacteria</taxon>
        <taxon>Bacillati</taxon>
        <taxon>Bacillota</taxon>
        <taxon>Clostridia</taxon>
        <taxon>Lachnospirales</taxon>
        <taxon>Lachnospiraceae</taxon>
        <taxon>Enterocloster</taxon>
    </lineage>
</organism>
<accession>A0ABX2HRX0</accession>
<proteinExistence type="predicted"/>
<keyword evidence="1" id="KW-1133">Transmembrane helix</keyword>
<evidence type="ECO:0000256" key="1">
    <source>
        <dbReference type="SAM" id="Phobius"/>
    </source>
</evidence>
<protein>
    <submittedName>
        <fullName evidence="2">Uncharacterized protein</fullName>
    </submittedName>
</protein>